<organism evidence="1 2">
    <name type="scientific">Glomus cerebriforme</name>
    <dbReference type="NCBI Taxonomy" id="658196"/>
    <lineage>
        <taxon>Eukaryota</taxon>
        <taxon>Fungi</taxon>
        <taxon>Fungi incertae sedis</taxon>
        <taxon>Mucoromycota</taxon>
        <taxon>Glomeromycotina</taxon>
        <taxon>Glomeromycetes</taxon>
        <taxon>Glomerales</taxon>
        <taxon>Glomeraceae</taxon>
        <taxon>Glomus</taxon>
    </lineage>
</organism>
<sequence>MNSQLGIRTEINVNNEKAFKLENKYISINENNLNDKYENGKVVEKDFKNYFYYSSKVAGEYYDYGRVNKILVNRKYIEVCQLKYWCINKEKTCNIAAEKDNNDKNEKKAFETIISTQLRLKTEINVNNEKAFELENEYIGIHQNNLGDKYENCEDVKKDFYYFIKTGENGNEFAPYNLSECYDDGIGVSLSECYDYRIGVNKILVNKSFNLYKNGDTKFIQQFKYCCINKENVSNIAAKGDNNTKGKKAFELIYYYFIVGASKILVELFNIYISGCIGICQLKYCCIKQEKLCNIATEKDNNKNERKSCEPIIDTQFRFKTENNLNDKYENEKHVYYFSKGADECYDHRRVNKILVNISEYIEFFKFKYWCINKEKECNIAAGKDDNDKNEKITSKPIINTIQLGLRTEINVNNEKEFKLENKYISINENNLSDKYENGKVVEKGFKKNDFYYSSKGADECYDYRRVNKILANTSEYIEFFKFKYWCINKEKECNIAAGKDNNDENEKIAYKPIMNTTQLGLRTEINVNNEKAIESENEYNIDDIIHNNLDIQ</sequence>
<keyword evidence="2" id="KW-1185">Reference proteome</keyword>
<evidence type="ECO:0000313" key="2">
    <source>
        <dbReference type="Proteomes" id="UP000265703"/>
    </source>
</evidence>
<dbReference type="EMBL" id="QKYT01000284">
    <property type="protein sequence ID" value="RIA87964.1"/>
    <property type="molecule type" value="Genomic_DNA"/>
</dbReference>
<gene>
    <name evidence="1" type="ORF">C1645_739726</name>
</gene>
<dbReference type="AlphaFoldDB" id="A0A397SYX1"/>
<dbReference type="InterPro" id="IPR011990">
    <property type="entry name" value="TPR-like_helical_dom_sf"/>
</dbReference>
<accession>A0A397SYX1</accession>
<proteinExistence type="predicted"/>
<dbReference type="Proteomes" id="UP000265703">
    <property type="component" value="Unassembled WGS sequence"/>
</dbReference>
<reference evidence="1 2" key="1">
    <citation type="submission" date="2018-06" db="EMBL/GenBank/DDBJ databases">
        <title>Comparative genomics reveals the genomic features of Rhizophagus irregularis, R. cerebriforme, R. diaphanum and Gigaspora rosea, and their symbiotic lifestyle signature.</title>
        <authorList>
            <person name="Morin E."/>
            <person name="San Clemente H."/>
            <person name="Chen E.C.H."/>
            <person name="De La Providencia I."/>
            <person name="Hainaut M."/>
            <person name="Kuo A."/>
            <person name="Kohler A."/>
            <person name="Murat C."/>
            <person name="Tang N."/>
            <person name="Roy S."/>
            <person name="Loubradou J."/>
            <person name="Henrissat B."/>
            <person name="Grigoriev I.V."/>
            <person name="Corradi N."/>
            <person name="Roux C."/>
            <person name="Martin F.M."/>
        </authorList>
    </citation>
    <scope>NUCLEOTIDE SEQUENCE [LARGE SCALE GENOMIC DNA]</scope>
    <source>
        <strain evidence="1 2">DAOM 227022</strain>
    </source>
</reference>
<protein>
    <submittedName>
        <fullName evidence="1">Uncharacterized protein</fullName>
    </submittedName>
</protein>
<comment type="caution">
    <text evidence="1">The sequence shown here is derived from an EMBL/GenBank/DDBJ whole genome shotgun (WGS) entry which is preliminary data.</text>
</comment>
<dbReference type="Gene3D" id="1.25.40.10">
    <property type="entry name" value="Tetratricopeptide repeat domain"/>
    <property type="match status" value="1"/>
</dbReference>
<dbReference type="SUPFAM" id="SSF81901">
    <property type="entry name" value="HCP-like"/>
    <property type="match status" value="1"/>
</dbReference>
<evidence type="ECO:0000313" key="1">
    <source>
        <dbReference type="EMBL" id="RIA87964.1"/>
    </source>
</evidence>
<name>A0A397SYX1_9GLOM</name>